<dbReference type="EMBL" id="KF900974">
    <property type="protein sequence ID" value="AIF13475.1"/>
    <property type="molecule type" value="Genomic_DNA"/>
</dbReference>
<sequence>MDSTDASGVDVVIVATGSLKAFRDAITFVRKGGTIVMFGVPSKGAVIDIDMSTVYSKEITITTTYAASDLNTKSALELIESGKIDVKSLITHKYSLDDSQKAFEHAKTGNQAMKIIIEN</sequence>
<dbReference type="InterPro" id="IPR050129">
    <property type="entry name" value="Zn_alcohol_dh"/>
</dbReference>
<keyword evidence="1 3" id="KW-0560">Oxidoreductase</keyword>
<evidence type="ECO:0000313" key="3">
    <source>
        <dbReference type="EMBL" id="AIF13475.1"/>
    </source>
</evidence>
<dbReference type="GO" id="GO:0043168">
    <property type="term" value="F:anion binding"/>
    <property type="evidence" value="ECO:0007669"/>
    <property type="project" value="UniProtKB-ARBA"/>
</dbReference>
<dbReference type="AlphaFoldDB" id="A0A075HEA5"/>
<dbReference type="InterPro" id="IPR013149">
    <property type="entry name" value="ADH-like_C"/>
</dbReference>
<feature type="domain" description="Alcohol dehydrogenase-like C-terminal" evidence="2">
    <location>
        <begin position="3"/>
        <end position="80"/>
    </location>
</feature>
<dbReference type="PANTHER" id="PTHR43401">
    <property type="entry name" value="L-THREONINE 3-DEHYDROGENASE"/>
    <property type="match status" value="1"/>
</dbReference>
<organism evidence="3">
    <name type="scientific">uncultured marine thaumarchaeote KM3_62_E02</name>
    <dbReference type="NCBI Taxonomy" id="1456216"/>
    <lineage>
        <taxon>Archaea</taxon>
        <taxon>Nitrososphaerota</taxon>
        <taxon>environmental samples</taxon>
    </lineage>
</organism>
<dbReference type="Gene3D" id="3.40.50.720">
    <property type="entry name" value="NAD(P)-binding Rossmann-like Domain"/>
    <property type="match status" value="1"/>
</dbReference>
<dbReference type="GO" id="GO:0003939">
    <property type="term" value="F:L-iditol 2-dehydrogenase (NAD+) activity"/>
    <property type="evidence" value="ECO:0007669"/>
    <property type="project" value="UniProtKB-EC"/>
</dbReference>
<reference evidence="3" key="1">
    <citation type="journal article" date="2014" name="Genome Biol. Evol.">
        <title>Pangenome evidence for extensive interdomain horizontal transfer affecting lineage core and shell genes in uncultured planktonic thaumarchaeota and euryarchaeota.</title>
        <authorList>
            <person name="Deschamps P."/>
            <person name="Zivanovic Y."/>
            <person name="Moreira D."/>
            <person name="Rodriguez-Valera F."/>
            <person name="Lopez-Garcia P."/>
        </authorList>
    </citation>
    <scope>NUCLEOTIDE SEQUENCE</scope>
</reference>
<dbReference type="InterPro" id="IPR036291">
    <property type="entry name" value="NAD(P)-bd_dom_sf"/>
</dbReference>
<evidence type="ECO:0000256" key="1">
    <source>
        <dbReference type="ARBA" id="ARBA00023002"/>
    </source>
</evidence>
<protein>
    <submittedName>
        <fullName evidence="3">Alcohol dehydrogenase (GutB)</fullName>
        <ecNumber evidence="3">1.1.1.14</ecNumber>
    </submittedName>
</protein>
<dbReference type="GO" id="GO:0030554">
    <property type="term" value="F:adenyl nucleotide binding"/>
    <property type="evidence" value="ECO:0007669"/>
    <property type="project" value="UniProtKB-ARBA"/>
</dbReference>
<dbReference type="PANTHER" id="PTHR43401:SF2">
    <property type="entry name" value="L-THREONINE 3-DEHYDROGENASE"/>
    <property type="match status" value="1"/>
</dbReference>
<proteinExistence type="predicted"/>
<dbReference type="Gene3D" id="3.90.180.10">
    <property type="entry name" value="Medium-chain alcohol dehydrogenases, catalytic domain"/>
    <property type="match status" value="1"/>
</dbReference>
<name>A0A075HEA5_9ARCH</name>
<evidence type="ECO:0000259" key="2">
    <source>
        <dbReference type="Pfam" id="PF00107"/>
    </source>
</evidence>
<gene>
    <name evidence="3" type="primary">gutB</name>
</gene>
<dbReference type="Pfam" id="PF00107">
    <property type="entry name" value="ADH_zinc_N"/>
    <property type="match status" value="1"/>
</dbReference>
<dbReference type="SUPFAM" id="SSF51735">
    <property type="entry name" value="NAD(P)-binding Rossmann-fold domains"/>
    <property type="match status" value="1"/>
</dbReference>
<dbReference type="EC" id="1.1.1.14" evidence="3"/>
<accession>A0A075HEA5</accession>